<feature type="transmembrane region" description="Helical" evidence="1">
    <location>
        <begin position="49"/>
        <end position="69"/>
    </location>
</feature>
<comment type="caution">
    <text evidence="2">The sequence shown here is derived from an EMBL/GenBank/DDBJ whole genome shotgun (WGS) entry which is preliminary data.</text>
</comment>
<dbReference type="EMBL" id="JAJATZ010000003">
    <property type="protein sequence ID" value="MCB5199179.1"/>
    <property type="molecule type" value="Genomic_DNA"/>
</dbReference>
<reference evidence="2" key="1">
    <citation type="submission" date="2021-10" db="EMBL/GenBank/DDBJ databases">
        <title>Loktanella gaetbuli sp. nov., isolated from a tidal flat.</title>
        <authorList>
            <person name="Park S."/>
            <person name="Yoon J.-H."/>
        </authorList>
    </citation>
    <scope>NUCLEOTIDE SEQUENCE</scope>
    <source>
        <strain evidence="2">TSTF-M6</strain>
    </source>
</reference>
<protein>
    <submittedName>
        <fullName evidence="2">DUF1761 domain-containing protein</fullName>
    </submittedName>
</protein>
<dbReference type="InterPro" id="IPR013879">
    <property type="entry name" value="DUF1761"/>
</dbReference>
<proteinExistence type="predicted"/>
<keyword evidence="3" id="KW-1185">Reference proteome</keyword>
<organism evidence="2 3">
    <name type="scientific">Loktanella gaetbuli</name>
    <dbReference type="NCBI Taxonomy" id="2881335"/>
    <lineage>
        <taxon>Bacteria</taxon>
        <taxon>Pseudomonadati</taxon>
        <taxon>Pseudomonadota</taxon>
        <taxon>Alphaproteobacteria</taxon>
        <taxon>Rhodobacterales</taxon>
        <taxon>Roseobacteraceae</taxon>
        <taxon>Loktanella</taxon>
    </lineage>
</organism>
<dbReference type="Proteomes" id="UP001138961">
    <property type="component" value="Unassembled WGS sequence"/>
</dbReference>
<feature type="transmembrane region" description="Helical" evidence="1">
    <location>
        <begin position="7"/>
        <end position="29"/>
    </location>
</feature>
<keyword evidence="1" id="KW-0812">Transmembrane</keyword>
<keyword evidence="1" id="KW-1133">Transmembrane helix</keyword>
<evidence type="ECO:0000313" key="2">
    <source>
        <dbReference type="EMBL" id="MCB5199179.1"/>
    </source>
</evidence>
<feature type="transmembrane region" description="Helical" evidence="1">
    <location>
        <begin position="114"/>
        <end position="131"/>
    </location>
</feature>
<sequence length="132" mass="13816">MGFADVIGAAFAGFVFGAIWYGLLSKYWIKAAGVAVRADGKPVNSANPWPYVVSGVMILLVAGMMRHIFALSAIDTIIEGLTSGFGLGAFIISPWLILTVGYEGRPWSLGLINAGYASFGCAIMGAVLILLA</sequence>
<evidence type="ECO:0000256" key="1">
    <source>
        <dbReference type="SAM" id="Phobius"/>
    </source>
</evidence>
<name>A0ABS8BTW5_9RHOB</name>
<feature type="transmembrane region" description="Helical" evidence="1">
    <location>
        <begin position="81"/>
        <end position="102"/>
    </location>
</feature>
<gene>
    <name evidence="2" type="ORF">LGQ03_07995</name>
</gene>
<evidence type="ECO:0000313" key="3">
    <source>
        <dbReference type="Proteomes" id="UP001138961"/>
    </source>
</evidence>
<keyword evidence="1" id="KW-0472">Membrane</keyword>
<dbReference type="Pfam" id="PF08570">
    <property type="entry name" value="DUF1761"/>
    <property type="match status" value="1"/>
</dbReference>
<accession>A0ABS8BTW5</accession>
<dbReference type="RefSeq" id="WP_226747983.1">
    <property type="nucleotide sequence ID" value="NZ_JAJATZ010000003.1"/>
</dbReference>